<accession>A0A2T0UL96</accession>
<dbReference type="EMBL" id="PVTJ01000005">
    <property type="protein sequence ID" value="PRY58628.1"/>
    <property type="molecule type" value="Genomic_DNA"/>
</dbReference>
<keyword evidence="1" id="KW-0238">DNA-binding</keyword>
<dbReference type="GO" id="GO:0003677">
    <property type="term" value="F:DNA binding"/>
    <property type="evidence" value="ECO:0007669"/>
    <property type="project" value="UniProtKB-KW"/>
</dbReference>
<protein>
    <submittedName>
        <fullName evidence="1">Winged helix DNA-binding protein</fullName>
    </submittedName>
</protein>
<gene>
    <name evidence="1" type="ORF">B0I28_105343</name>
</gene>
<evidence type="ECO:0000313" key="1">
    <source>
        <dbReference type="EMBL" id="PRY58628.1"/>
    </source>
</evidence>
<reference evidence="1 2" key="1">
    <citation type="submission" date="2018-03" db="EMBL/GenBank/DDBJ databases">
        <title>Genomic Encyclopedia of Type Strains, Phase III (KMG-III): the genomes of soil and plant-associated and newly described type strains.</title>
        <authorList>
            <person name="Whitman W."/>
        </authorList>
    </citation>
    <scope>NUCLEOTIDE SEQUENCE [LARGE SCALE GENOMIC DNA]</scope>
    <source>
        <strain evidence="1 2">CGMCC 4.7067</strain>
    </source>
</reference>
<proteinExistence type="predicted"/>
<comment type="caution">
    <text evidence="1">The sequence shown here is derived from an EMBL/GenBank/DDBJ whole genome shotgun (WGS) entry which is preliminary data.</text>
</comment>
<organism evidence="1 2">
    <name type="scientific">Glycomyces artemisiae</name>
    <dbReference type="NCBI Taxonomy" id="1076443"/>
    <lineage>
        <taxon>Bacteria</taxon>
        <taxon>Bacillati</taxon>
        <taxon>Actinomycetota</taxon>
        <taxon>Actinomycetes</taxon>
        <taxon>Glycomycetales</taxon>
        <taxon>Glycomycetaceae</taxon>
        <taxon>Glycomyces</taxon>
    </lineage>
</organism>
<dbReference type="PANTHER" id="PTHR38479">
    <property type="entry name" value="LMO0824 PROTEIN"/>
    <property type="match status" value="1"/>
</dbReference>
<dbReference type="InterPro" id="IPR009351">
    <property type="entry name" value="AlkZ-like"/>
</dbReference>
<dbReference type="Proteomes" id="UP000238176">
    <property type="component" value="Unassembled WGS sequence"/>
</dbReference>
<name>A0A2T0UL96_9ACTN</name>
<dbReference type="PANTHER" id="PTHR38479:SF2">
    <property type="entry name" value="WINGED HELIX DNA-BINDING DOMAIN-CONTAINING PROTEIN"/>
    <property type="match status" value="1"/>
</dbReference>
<dbReference type="OrthoDB" id="9148135at2"/>
<dbReference type="AlphaFoldDB" id="A0A2T0UL96"/>
<evidence type="ECO:0000313" key="2">
    <source>
        <dbReference type="Proteomes" id="UP000238176"/>
    </source>
</evidence>
<keyword evidence="2" id="KW-1185">Reference proteome</keyword>
<dbReference type="RefSeq" id="WP_106364691.1">
    <property type="nucleotide sequence ID" value="NZ_PVTJ01000005.1"/>
</dbReference>
<dbReference type="Pfam" id="PF06224">
    <property type="entry name" value="AlkZ-like"/>
    <property type="match status" value="1"/>
</dbReference>
<sequence>MPGNRGPERSLEPDAARRVRARRHLLGAAGVEPEQIPGRICGLQAQVAEAAGLALLARTDADAASVQAVLAGPRLVLTWAMRGTLHLVDREDLRWYAAAVGGRIAARETRLWPRHGVSTAHEERVTGAILRALADGPLERGELAARVGADLGPEVEGLLRHPWGIGIKPAVAAGLVELRSRGRDMRLSLPDGPVETVDGAQARRWLARRYLSANVVGDRASFARWSGLTAAQAGDALEAAADTAMRSGGADRYFAGDLTDPGPSDHVSFLPVFDPFTLAAADRAGFWPGAPEAVWRRGGWVSAVVVRDGRALGTWKHRKDRGRITFSYSWSDEREEPARGLLAAGEARIAELLSA</sequence>